<dbReference type="OrthoDB" id="10248446at2759"/>
<dbReference type="GO" id="GO:0003723">
    <property type="term" value="F:RNA binding"/>
    <property type="evidence" value="ECO:0007669"/>
    <property type="project" value="UniProtKB-UniRule"/>
</dbReference>
<dbReference type="PANTHER" id="PTHR11760">
    <property type="entry name" value="30S/40S RIBOSOMAL PROTEIN S3"/>
    <property type="match status" value="1"/>
</dbReference>
<evidence type="ECO:0000256" key="5">
    <source>
        <dbReference type="ARBA" id="ARBA00035408"/>
    </source>
</evidence>
<keyword evidence="2 6" id="KW-0694">RNA-binding</keyword>
<dbReference type="GO" id="GO:0006412">
    <property type="term" value="P:translation"/>
    <property type="evidence" value="ECO:0007669"/>
    <property type="project" value="InterPro"/>
</dbReference>
<dbReference type="NCBIfam" id="TIGR01008">
    <property type="entry name" value="uS3_euk_arch"/>
    <property type="match status" value="1"/>
</dbReference>
<keyword evidence="4" id="KW-0687">Ribonucleoprotein</keyword>
<dbReference type="PANTHER" id="PTHR11760:SF32">
    <property type="entry name" value="SMALL RIBOSOMAL SUBUNIT PROTEIN US3"/>
    <property type="match status" value="1"/>
</dbReference>
<dbReference type="FunFam" id="3.30.1140.32:FF:000004">
    <property type="entry name" value="40S ribosomal protein S3"/>
    <property type="match status" value="1"/>
</dbReference>
<dbReference type="Gene3D" id="3.30.1140.32">
    <property type="entry name" value="Ribosomal protein S3, C-terminal domain"/>
    <property type="match status" value="1"/>
</dbReference>
<dbReference type="EMBL" id="AZST01001684">
    <property type="protein sequence ID" value="KEP45557.1"/>
    <property type="molecule type" value="Genomic_DNA"/>
</dbReference>
<dbReference type="Pfam" id="PF00189">
    <property type="entry name" value="Ribosomal_S3_C"/>
    <property type="match status" value="1"/>
</dbReference>
<dbReference type="InterPro" id="IPR015946">
    <property type="entry name" value="KH_dom-like_a/b"/>
</dbReference>
<keyword evidence="3 8" id="KW-0689">Ribosomal protein</keyword>
<comment type="caution">
    <text evidence="8">The sequence shown here is derived from an EMBL/GenBank/DDBJ whole genome shotgun (WGS) entry which is preliminary data.</text>
</comment>
<dbReference type="InterPro" id="IPR005703">
    <property type="entry name" value="Ribosomal_uS3_euk/arc"/>
</dbReference>
<protein>
    <recommendedName>
        <fullName evidence="5">40S ribosomal protein S3</fullName>
    </recommendedName>
</protein>
<dbReference type="SUPFAM" id="SSF54814">
    <property type="entry name" value="Prokaryotic type KH domain (KH-domain type II)"/>
    <property type="match status" value="1"/>
</dbReference>
<dbReference type="PROSITE" id="PS50823">
    <property type="entry name" value="KH_TYPE_2"/>
    <property type="match status" value="1"/>
</dbReference>
<keyword evidence="9" id="KW-1185">Reference proteome</keyword>
<dbReference type="InterPro" id="IPR001351">
    <property type="entry name" value="Ribosomal_uS3_C"/>
</dbReference>
<dbReference type="SUPFAM" id="SSF54821">
    <property type="entry name" value="Ribosomal protein S3 C-terminal domain"/>
    <property type="match status" value="1"/>
</dbReference>
<evidence type="ECO:0000256" key="6">
    <source>
        <dbReference type="PROSITE-ProRule" id="PRU00118"/>
    </source>
</evidence>
<dbReference type="STRING" id="1423351.A0A074S660"/>
<feature type="domain" description="KH type-2" evidence="7">
    <location>
        <begin position="21"/>
        <end position="92"/>
    </location>
</feature>
<evidence type="ECO:0000256" key="1">
    <source>
        <dbReference type="ARBA" id="ARBA00010761"/>
    </source>
</evidence>
<reference evidence="8 9" key="1">
    <citation type="submission" date="2013-12" db="EMBL/GenBank/DDBJ databases">
        <authorList>
            <person name="Cubeta M."/>
            <person name="Pakala S."/>
            <person name="Fedorova N."/>
            <person name="Thomas E."/>
            <person name="Dean R."/>
            <person name="Jabaji S."/>
            <person name="Neate S."/>
            <person name="Toda T."/>
            <person name="Tavantzis S."/>
            <person name="Vilgalys R."/>
            <person name="Bharathan N."/>
            <person name="Pakala S."/>
            <person name="Losada L.S."/>
            <person name="Zafar N."/>
            <person name="Nierman W."/>
        </authorList>
    </citation>
    <scope>NUCLEOTIDE SEQUENCE [LARGE SCALE GENOMIC DNA]</scope>
    <source>
        <strain evidence="8 9">123E</strain>
    </source>
</reference>
<evidence type="ECO:0000256" key="3">
    <source>
        <dbReference type="ARBA" id="ARBA00022980"/>
    </source>
</evidence>
<dbReference type="NCBIfam" id="NF003219">
    <property type="entry name" value="PRK04191.1"/>
    <property type="match status" value="1"/>
</dbReference>
<evidence type="ECO:0000313" key="8">
    <source>
        <dbReference type="EMBL" id="KEP45557.1"/>
    </source>
</evidence>
<proteinExistence type="inferred from homology"/>
<evidence type="ECO:0000313" key="9">
    <source>
        <dbReference type="Proteomes" id="UP000027456"/>
    </source>
</evidence>
<dbReference type="InterPro" id="IPR009019">
    <property type="entry name" value="KH_sf_prok-type"/>
</dbReference>
<evidence type="ECO:0000256" key="2">
    <source>
        <dbReference type="ARBA" id="ARBA00022884"/>
    </source>
</evidence>
<dbReference type="InterPro" id="IPR057258">
    <property type="entry name" value="Ribosomal_uS3"/>
</dbReference>
<organism evidence="8 9">
    <name type="scientific">Rhizoctonia solani 123E</name>
    <dbReference type="NCBI Taxonomy" id="1423351"/>
    <lineage>
        <taxon>Eukaryota</taxon>
        <taxon>Fungi</taxon>
        <taxon>Dikarya</taxon>
        <taxon>Basidiomycota</taxon>
        <taxon>Agaricomycotina</taxon>
        <taxon>Agaricomycetes</taxon>
        <taxon>Cantharellales</taxon>
        <taxon>Ceratobasidiaceae</taxon>
        <taxon>Rhizoctonia</taxon>
    </lineage>
</organism>
<name>A0A074S660_9AGAM</name>
<dbReference type="AlphaFoldDB" id="A0A074S660"/>
<dbReference type="InterPro" id="IPR004044">
    <property type="entry name" value="KH_dom_type_2"/>
</dbReference>
<gene>
    <name evidence="8" type="ORF">V565_260900</name>
</gene>
<dbReference type="FunFam" id="3.30.300.20:FF:000006">
    <property type="entry name" value="40S ribosomal protein S3"/>
    <property type="match status" value="1"/>
</dbReference>
<dbReference type="Pfam" id="PF07650">
    <property type="entry name" value="KH_2"/>
    <property type="match status" value="1"/>
</dbReference>
<dbReference type="Gene3D" id="3.30.300.20">
    <property type="match status" value="1"/>
</dbReference>
<dbReference type="GO" id="GO:0003735">
    <property type="term" value="F:structural constituent of ribosome"/>
    <property type="evidence" value="ECO:0007669"/>
    <property type="project" value="InterPro"/>
</dbReference>
<dbReference type="HOGENOM" id="CLU_058591_2_1_1"/>
<accession>A0A074S660</accession>
<dbReference type="CDD" id="cd02413">
    <property type="entry name" value="KH-II_40S_S3"/>
    <property type="match status" value="1"/>
</dbReference>
<comment type="similarity">
    <text evidence="1">Belongs to the universal ribosomal protein uS3 family.</text>
</comment>
<dbReference type="GO" id="GO:0022627">
    <property type="term" value="C:cytosolic small ribosomal subunit"/>
    <property type="evidence" value="ECO:0007669"/>
    <property type="project" value="TreeGrafter"/>
</dbReference>
<dbReference type="GO" id="GO:0005634">
    <property type="term" value="C:nucleus"/>
    <property type="evidence" value="ECO:0007669"/>
    <property type="project" value="TreeGrafter"/>
</dbReference>
<dbReference type="Proteomes" id="UP000027456">
    <property type="component" value="Unassembled WGS sequence"/>
</dbReference>
<dbReference type="InterPro" id="IPR036419">
    <property type="entry name" value="Ribosomal_S3_C_sf"/>
</dbReference>
<evidence type="ECO:0000256" key="4">
    <source>
        <dbReference type="ARBA" id="ARBA00023274"/>
    </source>
</evidence>
<sequence>MASQISKKRKFVADGVFRAELGEFFMRELAEEGYSGCEVRVTHARTEIIIRATRTQDVLGEKGRRIRELTSLIQKRFKFPENSLDLYAEKVASRGLSAVAQCESLRYKLLGGLAVRRACYGVLRFVMESGAKGCEVVVSGKLRAARAKSMKFTDGKSRFMIHSGQPARDFVDYAVRHVLLRQGVLGIKVKIMKGWDPTGNLGPKKPLPDTVTIQEPPVDKVVAEPTSEHAGAAEPVGAPAPVSPSLSHKISANLINRLPRTMVLPRNSLLRTRMPRPRSRQLDLVFCIWLFECSARLMNMCDERGIQFEIEICDYVSECFDDLDHHIDPPCLLPCVYLEVFLDNSN</sequence>
<evidence type="ECO:0000259" key="7">
    <source>
        <dbReference type="PROSITE" id="PS50823"/>
    </source>
</evidence>